<proteinExistence type="predicted"/>
<keyword evidence="4" id="KW-1185">Reference proteome</keyword>
<dbReference type="NCBIfam" id="TIGR02532">
    <property type="entry name" value="IV_pilin_GFxxxE"/>
    <property type="match status" value="1"/>
</dbReference>
<dbReference type="GO" id="GO:0030420">
    <property type="term" value="P:establishment of competence for transformation"/>
    <property type="evidence" value="ECO:0007669"/>
    <property type="project" value="UniProtKB-KW"/>
</dbReference>
<dbReference type="Pfam" id="PF07963">
    <property type="entry name" value="N_methyl"/>
    <property type="match status" value="1"/>
</dbReference>
<dbReference type="InterPro" id="IPR016977">
    <property type="entry name" value="ComGF"/>
</dbReference>
<dbReference type="Proteomes" id="UP000198892">
    <property type="component" value="Unassembled WGS sequence"/>
</dbReference>
<dbReference type="AlphaFoldDB" id="A0A1I5NL25"/>
<accession>A0A1I5NL25</accession>
<sequence length="159" mass="18375">MNVLMKNVCFSSRNQRGMTLMELLLSLTILFVCTAVLVQVLPLWEKREATSKQEIQLFFQQLKEDMNYAFDLETKQNALILKEYRNERKYSLSRGRIIRTTNETGYEIVLQDVRGFSAARTPYGADVSVMDKQGVTWSGVIGKRPLTEKGNAFWVKREP</sequence>
<dbReference type="Pfam" id="PF15980">
    <property type="entry name" value="ComGF"/>
    <property type="match status" value="1"/>
</dbReference>
<gene>
    <name evidence="3" type="ORF">SAMN05518683_103195</name>
</gene>
<name>A0A1I5NL25_9BACI</name>
<evidence type="ECO:0000256" key="1">
    <source>
        <dbReference type="ARBA" id="ARBA00004241"/>
    </source>
</evidence>
<dbReference type="STRING" id="1884432.SAMN05518683_103195"/>
<reference evidence="4" key="1">
    <citation type="submission" date="2016-10" db="EMBL/GenBank/DDBJ databases">
        <authorList>
            <person name="Varghese N."/>
            <person name="Submissions S."/>
        </authorList>
    </citation>
    <scope>NUCLEOTIDE SEQUENCE [LARGE SCALE GENOMIC DNA]</scope>
    <source>
        <strain evidence="4">S7</strain>
    </source>
</reference>
<comment type="subcellular location">
    <subcellularLocation>
        <location evidence="1">Cell surface</location>
    </subcellularLocation>
</comment>
<dbReference type="EMBL" id="FOXD01000003">
    <property type="protein sequence ID" value="SFP22505.1"/>
    <property type="molecule type" value="Genomic_DNA"/>
</dbReference>
<dbReference type="GO" id="GO:0009986">
    <property type="term" value="C:cell surface"/>
    <property type="evidence" value="ECO:0007669"/>
    <property type="project" value="UniProtKB-SubCell"/>
</dbReference>
<protein>
    <submittedName>
        <fullName evidence="3">Prepilin-type N-terminal cleavage/methylation domain-containing protein</fullName>
    </submittedName>
</protein>
<dbReference type="OrthoDB" id="2361316at2"/>
<evidence type="ECO:0000313" key="3">
    <source>
        <dbReference type="EMBL" id="SFP22505.1"/>
    </source>
</evidence>
<organism evidence="3 4">
    <name type="scientific">Salibacterium halotolerans</name>
    <dbReference type="NCBI Taxonomy" id="1884432"/>
    <lineage>
        <taxon>Bacteria</taxon>
        <taxon>Bacillati</taxon>
        <taxon>Bacillota</taxon>
        <taxon>Bacilli</taxon>
        <taxon>Bacillales</taxon>
        <taxon>Bacillaceae</taxon>
    </lineage>
</organism>
<dbReference type="RefSeq" id="WP_093335543.1">
    <property type="nucleotide sequence ID" value="NZ_FOXD01000003.1"/>
</dbReference>
<evidence type="ECO:0000256" key="2">
    <source>
        <dbReference type="ARBA" id="ARBA00023287"/>
    </source>
</evidence>
<keyword evidence="2" id="KW-0178">Competence</keyword>
<dbReference type="InterPro" id="IPR012902">
    <property type="entry name" value="N_methyl_site"/>
</dbReference>
<evidence type="ECO:0000313" key="4">
    <source>
        <dbReference type="Proteomes" id="UP000198892"/>
    </source>
</evidence>